<dbReference type="Proteomes" id="UP000295281">
    <property type="component" value="Unassembled WGS sequence"/>
</dbReference>
<proteinExistence type="predicted"/>
<evidence type="ECO:0000313" key="9">
    <source>
        <dbReference type="EMBL" id="TDQ53439.1"/>
    </source>
</evidence>
<feature type="active site" description="Proton donor/acceptor" evidence="6">
    <location>
        <position position="220"/>
    </location>
</feature>
<dbReference type="UniPathway" id="UPA00219"/>
<evidence type="ECO:0000256" key="1">
    <source>
        <dbReference type="ARBA" id="ARBA00004752"/>
    </source>
</evidence>
<comment type="pathway">
    <text evidence="1 6">Cell wall biogenesis; peptidoglycan biosynthesis.</text>
</comment>
<name>A0A4V3D8X5_9ACTN</name>
<evidence type="ECO:0000256" key="2">
    <source>
        <dbReference type="ARBA" id="ARBA00022679"/>
    </source>
</evidence>
<dbReference type="PANTHER" id="PTHR30582">
    <property type="entry name" value="L,D-TRANSPEPTIDASE"/>
    <property type="match status" value="1"/>
</dbReference>
<dbReference type="EMBL" id="SNYN01000004">
    <property type="protein sequence ID" value="TDQ53439.1"/>
    <property type="molecule type" value="Genomic_DNA"/>
</dbReference>
<dbReference type="GO" id="GO:0005576">
    <property type="term" value="C:extracellular region"/>
    <property type="evidence" value="ECO:0007669"/>
    <property type="project" value="TreeGrafter"/>
</dbReference>
<sequence length="260" mass="27122">MPRHALARLEAPALPPVTVLARTAAGVILALALTACGGGEPSSDAADQGGGQDGAEEATADSGATAVIATVTGDGVDVYEEKDGAKLTTLASPNEYGADRTFLVAEKDGEWLNVLLPVRPNGSTGWVRESDVELSRTDRRMEVDLAEHVFTVYKGDEVEREGEIGTGRDETPTPPGTYYFTELVEPAEDDSPYGAYAYGLSGFSPTLETFAGGPGQLAVHGTNANDDLGTQVSHGCVRVSNDDITWIAENLALGTPVIIG</sequence>
<evidence type="ECO:0000256" key="3">
    <source>
        <dbReference type="ARBA" id="ARBA00022960"/>
    </source>
</evidence>
<keyword evidence="4 6" id="KW-0573">Peptidoglycan synthesis</keyword>
<dbReference type="OrthoDB" id="5243103at2"/>
<gene>
    <name evidence="9" type="ORF">EV190_104229</name>
</gene>
<protein>
    <submittedName>
        <fullName evidence="9">Lipoprotein-anchoring transpeptidase ErfK/SrfK</fullName>
    </submittedName>
</protein>
<evidence type="ECO:0000256" key="6">
    <source>
        <dbReference type="PROSITE-ProRule" id="PRU01373"/>
    </source>
</evidence>
<dbReference type="GO" id="GO:0071555">
    <property type="term" value="P:cell wall organization"/>
    <property type="evidence" value="ECO:0007669"/>
    <property type="project" value="UniProtKB-UniRule"/>
</dbReference>
<dbReference type="PROSITE" id="PS52029">
    <property type="entry name" value="LD_TPASE"/>
    <property type="match status" value="1"/>
</dbReference>
<evidence type="ECO:0000256" key="4">
    <source>
        <dbReference type="ARBA" id="ARBA00022984"/>
    </source>
</evidence>
<comment type="caution">
    <text evidence="9">The sequence shown here is derived from an EMBL/GenBank/DDBJ whole genome shotgun (WGS) entry which is preliminary data.</text>
</comment>
<keyword evidence="9" id="KW-0449">Lipoprotein</keyword>
<keyword evidence="10" id="KW-1185">Reference proteome</keyword>
<dbReference type="PANTHER" id="PTHR30582:SF2">
    <property type="entry name" value="L,D-TRANSPEPTIDASE YCIB-RELATED"/>
    <property type="match status" value="1"/>
</dbReference>
<dbReference type="GO" id="GO:0018104">
    <property type="term" value="P:peptidoglycan-protein cross-linking"/>
    <property type="evidence" value="ECO:0007669"/>
    <property type="project" value="TreeGrafter"/>
</dbReference>
<dbReference type="InterPro" id="IPR050979">
    <property type="entry name" value="LD-transpeptidase"/>
</dbReference>
<keyword evidence="3 6" id="KW-0133">Cell shape</keyword>
<dbReference type="Pfam" id="PF03734">
    <property type="entry name" value="YkuD"/>
    <property type="match status" value="1"/>
</dbReference>
<evidence type="ECO:0000256" key="5">
    <source>
        <dbReference type="ARBA" id="ARBA00023316"/>
    </source>
</evidence>
<dbReference type="GO" id="GO:0016740">
    <property type="term" value="F:transferase activity"/>
    <property type="evidence" value="ECO:0007669"/>
    <property type="project" value="UniProtKB-KW"/>
</dbReference>
<dbReference type="RefSeq" id="WP_133740945.1">
    <property type="nucleotide sequence ID" value="NZ_SNYN01000004.1"/>
</dbReference>
<organism evidence="9 10">
    <name type="scientific">Actinorugispora endophytica</name>
    <dbReference type="NCBI Taxonomy" id="1605990"/>
    <lineage>
        <taxon>Bacteria</taxon>
        <taxon>Bacillati</taxon>
        <taxon>Actinomycetota</taxon>
        <taxon>Actinomycetes</taxon>
        <taxon>Streptosporangiales</taxon>
        <taxon>Nocardiopsidaceae</taxon>
        <taxon>Actinorugispora</taxon>
    </lineage>
</organism>
<dbReference type="Gene3D" id="2.40.440.10">
    <property type="entry name" value="L,D-transpeptidase catalytic domain-like"/>
    <property type="match status" value="1"/>
</dbReference>
<keyword evidence="5 6" id="KW-0961">Cell wall biogenesis/degradation</keyword>
<dbReference type="SUPFAM" id="SSF141523">
    <property type="entry name" value="L,D-transpeptidase catalytic domain-like"/>
    <property type="match status" value="1"/>
</dbReference>
<dbReference type="GO" id="GO:0008360">
    <property type="term" value="P:regulation of cell shape"/>
    <property type="evidence" value="ECO:0007669"/>
    <property type="project" value="UniProtKB-UniRule"/>
</dbReference>
<accession>A0A4V3D8X5</accession>
<evidence type="ECO:0000313" key="10">
    <source>
        <dbReference type="Proteomes" id="UP000295281"/>
    </source>
</evidence>
<feature type="active site" description="Nucleophile" evidence="6">
    <location>
        <position position="236"/>
    </location>
</feature>
<dbReference type="InterPro" id="IPR038063">
    <property type="entry name" value="Transpep_catalytic_dom"/>
</dbReference>
<feature type="domain" description="L,D-TPase catalytic" evidence="8">
    <location>
        <begin position="139"/>
        <end position="260"/>
    </location>
</feature>
<evidence type="ECO:0000259" key="8">
    <source>
        <dbReference type="PROSITE" id="PS52029"/>
    </source>
</evidence>
<reference evidence="9 10" key="1">
    <citation type="submission" date="2019-03" db="EMBL/GenBank/DDBJ databases">
        <title>Genomic Encyclopedia of Type Strains, Phase IV (KMG-IV): sequencing the most valuable type-strain genomes for metagenomic binning, comparative biology and taxonomic classification.</title>
        <authorList>
            <person name="Goeker M."/>
        </authorList>
    </citation>
    <scope>NUCLEOTIDE SEQUENCE [LARGE SCALE GENOMIC DNA]</scope>
    <source>
        <strain evidence="9 10">DSM 46770</strain>
    </source>
</reference>
<dbReference type="CDD" id="cd16913">
    <property type="entry name" value="YkuD_like"/>
    <property type="match status" value="1"/>
</dbReference>
<evidence type="ECO:0000256" key="7">
    <source>
        <dbReference type="SAM" id="MobiDB-lite"/>
    </source>
</evidence>
<dbReference type="InterPro" id="IPR005490">
    <property type="entry name" value="LD_TPept_cat_dom"/>
</dbReference>
<dbReference type="AlphaFoldDB" id="A0A4V3D8X5"/>
<keyword evidence="2" id="KW-0808">Transferase</keyword>
<feature type="region of interest" description="Disordered" evidence="7">
    <location>
        <begin position="39"/>
        <end position="62"/>
    </location>
</feature>
<dbReference type="GO" id="GO:0071972">
    <property type="term" value="F:peptidoglycan L,D-transpeptidase activity"/>
    <property type="evidence" value="ECO:0007669"/>
    <property type="project" value="TreeGrafter"/>
</dbReference>